<protein>
    <submittedName>
        <fullName evidence="1">Uncharacterized protein</fullName>
    </submittedName>
</protein>
<dbReference type="EMBL" id="AFOY02000015">
    <property type="protein sequence ID" value="EXF94142.1"/>
    <property type="molecule type" value="Genomic_DNA"/>
</dbReference>
<name>A0A010T9Z1_PSEFL</name>
<dbReference type="PATRIC" id="fig|1042209.11.peg.4103"/>
<sequence>MFPVFRNSTRNLNDPDLASMATFLLGDPPSHARVSSQAPLDKMIESAQRVKADAPVEHKAH</sequence>
<dbReference type="Proteomes" id="UP000022611">
    <property type="component" value="Unassembled WGS sequence"/>
</dbReference>
<proteinExistence type="predicted"/>
<reference evidence="1 2" key="1">
    <citation type="journal article" date="2011" name="J. Bacteriol.">
        <title>Draft genome sequence of the polycyclic aromatic hydrocarbon-degrading, genetically engineered bioluminescent bioreporter Pseudomonas fluorescens HK44.</title>
        <authorList>
            <person name="Chauhan A."/>
            <person name="Layton A.C."/>
            <person name="Williams D.E."/>
            <person name="Smartt A.E."/>
            <person name="Ripp S."/>
            <person name="Karpinets T.V."/>
            <person name="Brown S.D."/>
            <person name="Sayler G.S."/>
        </authorList>
    </citation>
    <scope>NUCLEOTIDE SEQUENCE [LARGE SCALE GENOMIC DNA]</scope>
    <source>
        <strain evidence="1 2">HK44</strain>
    </source>
</reference>
<comment type="caution">
    <text evidence="1">The sequence shown here is derived from an EMBL/GenBank/DDBJ whole genome shotgun (WGS) entry which is preliminary data.</text>
</comment>
<dbReference type="HOGENOM" id="CLU_2919242_0_0_6"/>
<organism evidence="1 2">
    <name type="scientific">Pseudomonas fluorescens HK44</name>
    <dbReference type="NCBI Taxonomy" id="1042209"/>
    <lineage>
        <taxon>Bacteria</taxon>
        <taxon>Pseudomonadati</taxon>
        <taxon>Pseudomonadota</taxon>
        <taxon>Gammaproteobacteria</taxon>
        <taxon>Pseudomonadales</taxon>
        <taxon>Pseudomonadaceae</taxon>
        <taxon>Pseudomonas</taxon>
    </lineage>
</organism>
<accession>A0A010T9Z1</accession>
<gene>
    <name evidence="1" type="ORF">HK44_008580</name>
</gene>
<evidence type="ECO:0000313" key="2">
    <source>
        <dbReference type="Proteomes" id="UP000022611"/>
    </source>
</evidence>
<evidence type="ECO:0000313" key="1">
    <source>
        <dbReference type="EMBL" id="EXF94142.1"/>
    </source>
</evidence>
<dbReference type="AlphaFoldDB" id="A0A010T9Z1"/>